<keyword evidence="1" id="KW-0732">Signal</keyword>
<evidence type="ECO:0000313" key="3">
    <source>
        <dbReference type="Proteomes" id="UP000705867"/>
    </source>
</evidence>
<evidence type="ECO:0000313" key="2">
    <source>
        <dbReference type="EMBL" id="MBZ0157248.1"/>
    </source>
</evidence>
<dbReference type="EMBL" id="JAIOIV010000108">
    <property type="protein sequence ID" value="MBZ0157248.1"/>
    <property type="molecule type" value="Genomic_DNA"/>
</dbReference>
<dbReference type="Proteomes" id="UP000705867">
    <property type="component" value="Unassembled WGS sequence"/>
</dbReference>
<protein>
    <submittedName>
        <fullName evidence="2">Uncharacterized protein</fullName>
    </submittedName>
</protein>
<reference evidence="2" key="1">
    <citation type="journal article" date="2021" name="bioRxiv">
        <title>Unraveling nitrogen, sulfur and carbon metabolic pathways and microbial community transcriptional responses to substrate deprivation and toxicity stresses in a bioreactor mimicking anoxic brackish coastal sediment conditions.</title>
        <authorList>
            <person name="Martins P.D."/>
            <person name="Echeveste M.J."/>
            <person name="Arshad A."/>
            <person name="Kurth J."/>
            <person name="Ouboter H."/>
            <person name="Jetten M.S.M."/>
            <person name="Welte C.U."/>
        </authorList>
    </citation>
    <scope>NUCLEOTIDE SEQUENCE</scope>
    <source>
        <strain evidence="2">MAG_39</strain>
    </source>
</reference>
<organism evidence="2 3">
    <name type="scientific">Candidatus Nitrobium versatile</name>
    <dbReference type="NCBI Taxonomy" id="2884831"/>
    <lineage>
        <taxon>Bacteria</taxon>
        <taxon>Pseudomonadati</taxon>
        <taxon>Nitrospirota</taxon>
        <taxon>Nitrospiria</taxon>
        <taxon>Nitrospirales</taxon>
        <taxon>Nitrospiraceae</taxon>
        <taxon>Candidatus Nitrobium</taxon>
    </lineage>
</organism>
<dbReference type="AlphaFoldDB" id="A0A953M2B1"/>
<evidence type="ECO:0000256" key="1">
    <source>
        <dbReference type="SAM" id="SignalP"/>
    </source>
</evidence>
<name>A0A953M2B1_9BACT</name>
<comment type="caution">
    <text evidence="2">The sequence shown here is derived from an EMBL/GenBank/DDBJ whole genome shotgun (WGS) entry which is preliminary data.</text>
</comment>
<proteinExistence type="predicted"/>
<dbReference type="PROSITE" id="PS51257">
    <property type="entry name" value="PROKAR_LIPOPROTEIN"/>
    <property type="match status" value="1"/>
</dbReference>
<feature type="chain" id="PRO_5037222962" evidence="1">
    <location>
        <begin position="19"/>
        <end position="154"/>
    </location>
</feature>
<accession>A0A953M2B1</accession>
<sequence length="154" mass="16081">MKKSCAVSLLLLCLVALSGCGGGGNSAPSGSTLTINPTETNVTDTSSSVSWTTQFYTISLKNSEGKSLGKTKVTITFPWAVPSSFGVVQFYDGDTPVNSPFDVETDDFGVYYLRLDLQSGGGLSYSGDLEARSGEAFASSRISVSSESSDTQGQ</sequence>
<reference evidence="2" key="2">
    <citation type="submission" date="2021-08" db="EMBL/GenBank/DDBJ databases">
        <authorList>
            <person name="Dalcin Martins P."/>
        </authorList>
    </citation>
    <scope>NUCLEOTIDE SEQUENCE</scope>
    <source>
        <strain evidence="2">MAG_39</strain>
    </source>
</reference>
<feature type="signal peptide" evidence="1">
    <location>
        <begin position="1"/>
        <end position="18"/>
    </location>
</feature>
<gene>
    <name evidence="2" type="ORF">K8I29_13685</name>
</gene>